<dbReference type="SMART" id="SM00345">
    <property type="entry name" value="HTH_GNTR"/>
    <property type="match status" value="1"/>
</dbReference>
<dbReference type="SUPFAM" id="SSF48008">
    <property type="entry name" value="GntR ligand-binding domain-like"/>
    <property type="match status" value="1"/>
</dbReference>
<keyword evidence="2" id="KW-0238">DNA-binding</keyword>
<protein>
    <submittedName>
        <fullName evidence="5">GntR family transcriptional regulator</fullName>
    </submittedName>
</protein>
<dbReference type="SUPFAM" id="SSF46785">
    <property type="entry name" value="Winged helix' DNA-binding domain"/>
    <property type="match status" value="1"/>
</dbReference>
<dbReference type="Pfam" id="PF07729">
    <property type="entry name" value="FCD"/>
    <property type="match status" value="1"/>
</dbReference>
<dbReference type="PROSITE" id="PS50949">
    <property type="entry name" value="HTH_GNTR"/>
    <property type="match status" value="1"/>
</dbReference>
<dbReference type="InterPro" id="IPR036390">
    <property type="entry name" value="WH_DNA-bd_sf"/>
</dbReference>
<dbReference type="InterPro" id="IPR011711">
    <property type="entry name" value="GntR_C"/>
</dbReference>
<gene>
    <name evidence="5" type="ORF">ABK249_31740</name>
</gene>
<feature type="domain" description="HTH gntR-type" evidence="4">
    <location>
        <begin position="14"/>
        <end position="80"/>
    </location>
</feature>
<reference evidence="5 6" key="1">
    <citation type="submission" date="2024-05" db="EMBL/GenBank/DDBJ databases">
        <title>Neorhizobium sp. Rsf11, a plant growth promoting and heavy metal resistant PAH-degrader.</title>
        <authorList>
            <person name="Golubev S.N."/>
            <person name="Muratova A.Y."/>
            <person name="Markelova M.I."/>
        </authorList>
    </citation>
    <scope>NUCLEOTIDE SEQUENCE [LARGE SCALE GENOMIC DNA]</scope>
    <source>
        <strain evidence="5 6">Rsf11</strain>
    </source>
</reference>
<evidence type="ECO:0000256" key="3">
    <source>
        <dbReference type="ARBA" id="ARBA00023163"/>
    </source>
</evidence>
<keyword evidence="6" id="KW-1185">Reference proteome</keyword>
<evidence type="ECO:0000313" key="5">
    <source>
        <dbReference type="EMBL" id="MEQ1409479.1"/>
    </source>
</evidence>
<dbReference type="InterPro" id="IPR036388">
    <property type="entry name" value="WH-like_DNA-bd_sf"/>
</dbReference>
<evidence type="ECO:0000256" key="1">
    <source>
        <dbReference type="ARBA" id="ARBA00023015"/>
    </source>
</evidence>
<dbReference type="CDD" id="cd07377">
    <property type="entry name" value="WHTH_GntR"/>
    <property type="match status" value="1"/>
</dbReference>
<keyword evidence="3" id="KW-0804">Transcription</keyword>
<evidence type="ECO:0000256" key="2">
    <source>
        <dbReference type="ARBA" id="ARBA00023125"/>
    </source>
</evidence>
<keyword evidence="1" id="KW-0805">Transcription regulation</keyword>
<dbReference type="InterPro" id="IPR000524">
    <property type="entry name" value="Tscrpt_reg_HTH_GntR"/>
</dbReference>
<accession>A0ABV0MC57</accession>
<dbReference type="PANTHER" id="PTHR43537:SF45">
    <property type="entry name" value="GNTR FAMILY REGULATORY PROTEIN"/>
    <property type="match status" value="1"/>
</dbReference>
<dbReference type="RefSeq" id="WP_227705452.1">
    <property type="nucleotide sequence ID" value="NZ_JBEAAL010000045.1"/>
</dbReference>
<dbReference type="InterPro" id="IPR008920">
    <property type="entry name" value="TF_FadR/GntR_C"/>
</dbReference>
<dbReference type="EMBL" id="JBEAAL010000045">
    <property type="protein sequence ID" value="MEQ1409479.1"/>
    <property type="molecule type" value="Genomic_DNA"/>
</dbReference>
<dbReference type="Gene3D" id="1.20.120.530">
    <property type="entry name" value="GntR ligand-binding domain-like"/>
    <property type="match status" value="1"/>
</dbReference>
<evidence type="ECO:0000259" key="4">
    <source>
        <dbReference type="PROSITE" id="PS50949"/>
    </source>
</evidence>
<dbReference type="Gene3D" id="1.10.10.10">
    <property type="entry name" value="Winged helix-like DNA-binding domain superfamily/Winged helix DNA-binding domain"/>
    <property type="match status" value="1"/>
</dbReference>
<name>A0ABV0MC57_9HYPH</name>
<evidence type="ECO:0000313" key="6">
    <source>
        <dbReference type="Proteomes" id="UP001496627"/>
    </source>
</evidence>
<dbReference type="Proteomes" id="UP001496627">
    <property type="component" value="Unassembled WGS sequence"/>
</dbReference>
<dbReference type="PRINTS" id="PR00035">
    <property type="entry name" value="HTHGNTR"/>
</dbReference>
<dbReference type="Pfam" id="PF00392">
    <property type="entry name" value="GntR"/>
    <property type="match status" value="1"/>
</dbReference>
<comment type="caution">
    <text evidence="5">The sequence shown here is derived from an EMBL/GenBank/DDBJ whole genome shotgun (WGS) entry which is preliminary data.</text>
</comment>
<organism evidence="5 6">
    <name type="scientific">Neorhizobium phenanthreniclasticum</name>
    <dbReference type="NCBI Taxonomy" id="3157917"/>
    <lineage>
        <taxon>Bacteria</taxon>
        <taxon>Pseudomonadati</taxon>
        <taxon>Pseudomonadota</taxon>
        <taxon>Alphaproteobacteria</taxon>
        <taxon>Hyphomicrobiales</taxon>
        <taxon>Rhizobiaceae</taxon>
        <taxon>Rhizobium/Agrobacterium group</taxon>
        <taxon>Neorhizobium</taxon>
    </lineage>
</organism>
<proteinExistence type="predicted"/>
<dbReference type="SMART" id="SM00895">
    <property type="entry name" value="FCD"/>
    <property type="match status" value="1"/>
</dbReference>
<sequence length="221" mass="24973">MKDDAIPTSGRDQTKLSEQAYQYLRSLILARELGPGDVFTERKLAEQINVSRTPLRAAINRLVGEGLVSRLSSGSIVIRQVAVEELMEILVIRRLLEGEAAAQAAHRSTPGSVDVMLEKSRAVAADPGLDFDPFWEYDDEFHLFVADASGKPMLAQYIRNLRDKARMAHVVRMEKNFEQQALEHIAVLQAIADKKPDEAREAMSGHIDRVRERFMRWLFAD</sequence>
<dbReference type="PANTHER" id="PTHR43537">
    <property type="entry name" value="TRANSCRIPTIONAL REGULATOR, GNTR FAMILY"/>
    <property type="match status" value="1"/>
</dbReference>